<dbReference type="STRING" id="93759.A0A1R3KPY2"/>
<comment type="caution">
    <text evidence="2">The sequence shown here is derived from an EMBL/GenBank/DDBJ whole genome shotgun (WGS) entry which is preliminary data.</text>
</comment>
<dbReference type="EMBL" id="AWUE01012455">
    <property type="protein sequence ID" value="OMP09130.1"/>
    <property type="molecule type" value="Genomic_DNA"/>
</dbReference>
<dbReference type="AlphaFoldDB" id="A0A1R3KPY2"/>
<proteinExistence type="predicted"/>
<keyword evidence="3" id="KW-1185">Reference proteome</keyword>
<dbReference type="SUPFAM" id="SSF54593">
    <property type="entry name" value="Glyoxalase/Bleomycin resistance protein/Dihydroxybiphenyl dioxygenase"/>
    <property type="match status" value="1"/>
</dbReference>
<accession>A0A1R3KPY2</accession>
<dbReference type="OrthoDB" id="16820at2759"/>
<name>A0A1R3KPY2_9ROSI</name>
<dbReference type="Proteomes" id="UP000187203">
    <property type="component" value="Unassembled WGS sequence"/>
</dbReference>
<dbReference type="Gene3D" id="3.10.180.10">
    <property type="entry name" value="2,3-Dihydroxybiphenyl 1,2-Dioxygenase, domain 1"/>
    <property type="match status" value="1"/>
</dbReference>
<dbReference type="PANTHER" id="PTHR46142:SF14">
    <property type="entry name" value="METHYLMALONYL-COA EPIMERASE, MITOCHONDRIAL-LIKE"/>
    <property type="match status" value="1"/>
</dbReference>
<dbReference type="InterPro" id="IPR004360">
    <property type="entry name" value="Glyas_Fos-R_dOase_dom"/>
</dbReference>
<dbReference type="InterPro" id="IPR029068">
    <property type="entry name" value="Glyas_Bleomycin-R_OHBP_Dase"/>
</dbReference>
<evidence type="ECO:0000313" key="3">
    <source>
        <dbReference type="Proteomes" id="UP000187203"/>
    </source>
</evidence>
<reference evidence="3" key="1">
    <citation type="submission" date="2013-09" db="EMBL/GenBank/DDBJ databases">
        <title>Corchorus olitorius genome sequencing.</title>
        <authorList>
            <person name="Alam M."/>
            <person name="Haque M.S."/>
            <person name="Islam M.S."/>
            <person name="Emdad E.M."/>
            <person name="Islam M.M."/>
            <person name="Ahmed B."/>
            <person name="Halim A."/>
            <person name="Hossen Q.M.M."/>
            <person name="Hossain M.Z."/>
            <person name="Ahmed R."/>
            <person name="Khan M.M."/>
            <person name="Islam R."/>
            <person name="Rashid M.M."/>
            <person name="Khan S.A."/>
            <person name="Rahman M.S."/>
            <person name="Alam M."/>
            <person name="Yahiya A.S."/>
            <person name="Khan M.S."/>
            <person name="Azam M.S."/>
            <person name="Haque T."/>
            <person name="Lashkar M.Z.H."/>
            <person name="Akhand A.I."/>
            <person name="Morshed G."/>
            <person name="Roy S."/>
            <person name="Uddin K.S."/>
            <person name="Rabeya T."/>
            <person name="Hossain A.S."/>
            <person name="Chowdhury A."/>
            <person name="Snigdha A.R."/>
            <person name="Mortoza M.S."/>
            <person name="Matin S.A."/>
            <person name="Hoque S.M.E."/>
            <person name="Islam M.K."/>
            <person name="Roy D.K."/>
            <person name="Haider R."/>
            <person name="Moosa M.M."/>
            <person name="Elias S.M."/>
            <person name="Hasan A.M."/>
            <person name="Jahan S."/>
            <person name="Shafiuddin M."/>
            <person name="Mahmood N."/>
            <person name="Shommy N.S."/>
        </authorList>
    </citation>
    <scope>NUCLEOTIDE SEQUENCE [LARGE SCALE GENOMIC DNA]</scope>
    <source>
        <strain evidence="3">cv. O-4</strain>
    </source>
</reference>
<dbReference type="PANTHER" id="PTHR46142">
    <property type="match status" value="1"/>
</dbReference>
<gene>
    <name evidence="2" type="ORF">COLO4_05776</name>
</gene>
<dbReference type="PROSITE" id="PS51819">
    <property type="entry name" value="VOC"/>
    <property type="match status" value="1"/>
</dbReference>
<dbReference type="InterPro" id="IPR037523">
    <property type="entry name" value="VOC_core"/>
</dbReference>
<sequence length="133" mass="14896">MNHFGVECRSIEKSVDFYQNVLGFLPIKRSCSLDYFKGQCQKTLIACQSLNELIPPTLISVSRSLDVEVVGIKMQCESIATVEKKLEEMKVEYMRAKVEDGDGVNRVDQVYFHDPDGTTIELCNCQDLPAAAA</sequence>
<evidence type="ECO:0000259" key="1">
    <source>
        <dbReference type="PROSITE" id="PS51819"/>
    </source>
</evidence>
<dbReference type="Pfam" id="PF00903">
    <property type="entry name" value="Glyoxalase"/>
    <property type="match status" value="1"/>
</dbReference>
<feature type="domain" description="VOC" evidence="1">
    <location>
        <begin position="1"/>
        <end position="125"/>
    </location>
</feature>
<protein>
    <recommendedName>
        <fullName evidence="1">VOC domain-containing protein</fullName>
    </recommendedName>
</protein>
<evidence type="ECO:0000313" key="2">
    <source>
        <dbReference type="EMBL" id="OMP09130.1"/>
    </source>
</evidence>
<organism evidence="2 3">
    <name type="scientific">Corchorus olitorius</name>
    <dbReference type="NCBI Taxonomy" id="93759"/>
    <lineage>
        <taxon>Eukaryota</taxon>
        <taxon>Viridiplantae</taxon>
        <taxon>Streptophyta</taxon>
        <taxon>Embryophyta</taxon>
        <taxon>Tracheophyta</taxon>
        <taxon>Spermatophyta</taxon>
        <taxon>Magnoliopsida</taxon>
        <taxon>eudicotyledons</taxon>
        <taxon>Gunneridae</taxon>
        <taxon>Pentapetalae</taxon>
        <taxon>rosids</taxon>
        <taxon>malvids</taxon>
        <taxon>Malvales</taxon>
        <taxon>Malvaceae</taxon>
        <taxon>Grewioideae</taxon>
        <taxon>Apeibeae</taxon>
        <taxon>Corchorus</taxon>
    </lineage>
</organism>